<feature type="domain" description="DNA2/NAM7 helicase helicase" evidence="6">
    <location>
        <begin position="850"/>
        <end position="909"/>
    </location>
</feature>
<comment type="caution">
    <text evidence="8">The sequence shown here is derived from an EMBL/GenBank/DDBJ whole genome shotgun (WGS) entry which is preliminary data.</text>
</comment>
<dbReference type="InterPro" id="IPR041679">
    <property type="entry name" value="DNA2/NAM7-like_C"/>
</dbReference>
<dbReference type="GO" id="GO:0005524">
    <property type="term" value="F:ATP binding"/>
    <property type="evidence" value="ECO:0007669"/>
    <property type="project" value="UniProtKB-KW"/>
</dbReference>
<keyword evidence="4" id="KW-0347">Helicase</keyword>
<evidence type="ECO:0008006" key="10">
    <source>
        <dbReference type="Google" id="ProtNLM"/>
    </source>
</evidence>
<dbReference type="InterPro" id="IPR050534">
    <property type="entry name" value="Coronavir_polyprotein_1ab"/>
</dbReference>
<dbReference type="PANTHER" id="PTHR43788:SF8">
    <property type="entry name" value="DNA-BINDING PROTEIN SMUBP-2"/>
    <property type="match status" value="1"/>
</dbReference>
<feature type="domain" description="DNA2/NAM7 helicase-like C-terminal" evidence="7">
    <location>
        <begin position="1015"/>
        <end position="1137"/>
    </location>
</feature>
<gene>
    <name evidence="8" type="ORF">FKV24_002290</name>
</gene>
<comment type="similarity">
    <text evidence="1">Belongs to the DNA2/NAM7 helicase family.</text>
</comment>
<dbReference type="AlphaFoldDB" id="A0A508B0N0"/>
<evidence type="ECO:0000256" key="2">
    <source>
        <dbReference type="ARBA" id="ARBA00022741"/>
    </source>
</evidence>
<evidence type="ECO:0000256" key="5">
    <source>
        <dbReference type="ARBA" id="ARBA00022840"/>
    </source>
</evidence>
<accession>A0A508B0N0</accession>
<name>A0A508B0N0_9GAMM</name>
<keyword evidence="3" id="KW-0378">Hydrolase</keyword>
<dbReference type="GO" id="GO:0016787">
    <property type="term" value="F:hydrolase activity"/>
    <property type="evidence" value="ECO:0007669"/>
    <property type="project" value="UniProtKB-KW"/>
</dbReference>
<protein>
    <recommendedName>
        <fullName evidence="10">DNA2/NAM7 helicase-like C-terminal domain-containing protein</fullName>
    </recommendedName>
</protein>
<evidence type="ECO:0000313" key="8">
    <source>
        <dbReference type="EMBL" id="KAB8198407.1"/>
    </source>
</evidence>
<dbReference type="EMBL" id="VICD02000024">
    <property type="protein sequence ID" value="KAB8198407.1"/>
    <property type="molecule type" value="Genomic_DNA"/>
</dbReference>
<evidence type="ECO:0000256" key="4">
    <source>
        <dbReference type="ARBA" id="ARBA00022806"/>
    </source>
</evidence>
<evidence type="ECO:0000256" key="3">
    <source>
        <dbReference type="ARBA" id="ARBA00022801"/>
    </source>
</evidence>
<dbReference type="SUPFAM" id="SSF52540">
    <property type="entry name" value="P-loop containing nucleoside triphosphate hydrolases"/>
    <property type="match status" value="1"/>
</dbReference>
<keyword evidence="5" id="KW-0067">ATP-binding</keyword>
<dbReference type="Proteomes" id="UP000320431">
    <property type="component" value="Unassembled WGS sequence"/>
</dbReference>
<dbReference type="Pfam" id="PF13086">
    <property type="entry name" value="AAA_11"/>
    <property type="match status" value="2"/>
</dbReference>
<dbReference type="PANTHER" id="PTHR43788">
    <property type="entry name" value="DNA2/NAM7 HELICASE FAMILY MEMBER"/>
    <property type="match status" value="1"/>
</dbReference>
<dbReference type="Pfam" id="PF13087">
    <property type="entry name" value="AAA_12"/>
    <property type="match status" value="1"/>
</dbReference>
<evidence type="ECO:0000259" key="7">
    <source>
        <dbReference type="Pfam" id="PF13087"/>
    </source>
</evidence>
<proteinExistence type="inferred from homology"/>
<reference evidence="8 9" key="1">
    <citation type="submission" date="2019-10" db="EMBL/GenBank/DDBJ databases">
        <title>Lysobacter alkalisoli sp. nov., isolated from saline-alkaline soil.</title>
        <authorList>
            <person name="Sun J.-Q."/>
        </authorList>
    </citation>
    <scope>NUCLEOTIDE SEQUENCE [LARGE SCALE GENOMIC DNA]</scope>
    <source>
        <strain evidence="8 9">KCTC 42381</strain>
    </source>
</reference>
<evidence type="ECO:0000256" key="1">
    <source>
        <dbReference type="ARBA" id="ARBA00007913"/>
    </source>
</evidence>
<evidence type="ECO:0000259" key="6">
    <source>
        <dbReference type="Pfam" id="PF13086"/>
    </source>
</evidence>
<sequence>MTRMNHSDRPFFSWSISDLEKAFEERSTEQDFIEVLAEELVHRQTERARRLEAKVRSVRLRIGGDTPTEHAAAEDQCVLQGQEYVQHPSVDRVEAPMPLVTNVPIQILGAWAALEVLNPQTFGSPHELASKRERALVADFNRGLPWEIGDRGRRDKKIFYHVVLGTIDAARAFAALLDRYVDSRSERPRVKAEAVLASVIVDKNGVLVPDDPVVVSSFAWGLPVALTSDLSELAGWSSVVERLQDGLAKQLRRSGSDGKERPLDHGLIQGAYHWLLSELRLSEAFVRPPRFAIRVFQDFRLRKAPDALLLNSFYLGDLSRAQACFARGDAPRALQLYIGQEKPPIRRDLLRDSAALEDAVAPSSIPSARWPGPGRHPLVLLQQAAVNLALDGRDESGVVAVNGPPGTGKTTLLRDVVAALVTRRAEAMCSFDDPARAFSDSGQRLKLGSESANLYGVNRDLKGFEILVASSNNGAVENISAELPAQSAVASDAGLSYFKALAEELIERPAWGLIAGVLGNASNRARFARKFWWDQEVGLATYLAEAAGTPQWIEEVGQGGAKIRRRPRLVVEASAPSSHSEALKRWEVARAVFRQRSERVSELLSSLEEVRYSVQNLPELAAAASSSRVRRDAASTRVAQLEAGFREALSEEATADIAVKRAQEELTAHDARRPWLLARVFRTVAARRWIAERELLAEVLKIATASRVDCKRVVARLEGECRVAMAAARELALEAEASERAFSAARSTLDEGRARLGDRLVDSEYFERAHDVRHQSVPWCDSVAHQARDELFAAAMEVHKAFIDAAAKPIRSNLAGLMKAMGTAGSSAFGGAKAPLLEEVWATLFLVVPVVSTTFASVERMLGALPPESLGWLLIDEAGQAIPQAAVGAILRCRKAIVVGDPVQIEPVVPLPESLTQTICRRFGVDPDHFNAPEASAQTLADAATSYMAEFLGRQGSRTVGVPLLVHRRCADPMFGVANAVAYQHLMVHAKEPKPSEIANCLGPSRWIDVQGAGHDKWCAQEGEVVLELLRKLADAGASPDLYIISPFRMVESSLSRLLLDSGVLASMTEDPGKWVRERVGTVHTAQGREAEAVIFVLGAPEQDQRGARGWAGGRPNLLNVALTRAQEVVYVVGNRKLWREAGVFGDLHSGMP</sequence>
<dbReference type="InterPro" id="IPR027417">
    <property type="entry name" value="P-loop_NTPase"/>
</dbReference>
<organism evidence="8 9">
    <name type="scientific">Marilutibacter maris</name>
    <dbReference type="NCBI Taxonomy" id="1605891"/>
    <lineage>
        <taxon>Bacteria</taxon>
        <taxon>Pseudomonadati</taxon>
        <taxon>Pseudomonadota</taxon>
        <taxon>Gammaproteobacteria</taxon>
        <taxon>Lysobacterales</taxon>
        <taxon>Lysobacteraceae</taxon>
        <taxon>Marilutibacter</taxon>
    </lineage>
</organism>
<evidence type="ECO:0000313" key="9">
    <source>
        <dbReference type="Proteomes" id="UP000320431"/>
    </source>
</evidence>
<dbReference type="Gene3D" id="3.40.50.300">
    <property type="entry name" value="P-loop containing nucleotide triphosphate hydrolases"/>
    <property type="match status" value="2"/>
</dbReference>
<dbReference type="GO" id="GO:0043139">
    <property type="term" value="F:5'-3' DNA helicase activity"/>
    <property type="evidence" value="ECO:0007669"/>
    <property type="project" value="TreeGrafter"/>
</dbReference>
<dbReference type="InterPro" id="IPR041677">
    <property type="entry name" value="DNA2/NAM7_AAA_11"/>
</dbReference>
<feature type="domain" description="DNA2/NAM7 helicase helicase" evidence="6">
    <location>
        <begin position="382"/>
        <end position="483"/>
    </location>
</feature>
<keyword evidence="2" id="KW-0547">Nucleotide-binding</keyword>